<feature type="transmembrane region" description="Helical" evidence="10">
    <location>
        <begin position="356"/>
        <end position="372"/>
    </location>
</feature>
<dbReference type="CDD" id="cd00082">
    <property type="entry name" value="HisKA"/>
    <property type="match status" value="1"/>
</dbReference>
<dbReference type="InterPro" id="IPR003594">
    <property type="entry name" value="HATPase_dom"/>
</dbReference>
<dbReference type="SMART" id="SM00388">
    <property type="entry name" value="HisKA"/>
    <property type="match status" value="1"/>
</dbReference>
<feature type="modified residue" description="4-aspartylphosphate" evidence="9">
    <location>
        <position position="744"/>
    </location>
</feature>
<dbReference type="CDD" id="cd16922">
    <property type="entry name" value="HATPase_EvgS-ArcB-TorS-like"/>
    <property type="match status" value="1"/>
</dbReference>
<evidence type="ECO:0000256" key="9">
    <source>
        <dbReference type="PROSITE-ProRule" id="PRU00169"/>
    </source>
</evidence>
<evidence type="ECO:0000256" key="10">
    <source>
        <dbReference type="SAM" id="Phobius"/>
    </source>
</evidence>
<comment type="catalytic activity">
    <reaction evidence="1">
        <text>ATP + protein L-histidine = ADP + protein N-phospho-L-histidine.</text>
        <dbReference type="EC" id="2.7.13.3"/>
    </reaction>
</comment>
<evidence type="ECO:0000256" key="6">
    <source>
        <dbReference type="ARBA" id="ARBA00022777"/>
    </source>
</evidence>
<dbReference type="PROSITE" id="PS50110">
    <property type="entry name" value="RESPONSE_REGULATORY"/>
    <property type="match status" value="1"/>
</dbReference>
<accession>A0ABX7FJ81</accession>
<feature type="transmembrane region" description="Helical" evidence="10">
    <location>
        <begin position="236"/>
        <end position="253"/>
    </location>
</feature>
<dbReference type="InterPro" id="IPR004358">
    <property type="entry name" value="Sig_transdc_His_kin-like_C"/>
</dbReference>
<dbReference type="InterPro" id="IPR036890">
    <property type="entry name" value="HATPase_C_sf"/>
</dbReference>
<keyword evidence="10" id="KW-0812">Transmembrane</keyword>
<dbReference type="Pfam" id="PF06580">
    <property type="entry name" value="His_kinase"/>
    <property type="match status" value="1"/>
</dbReference>
<organism evidence="13 14">
    <name type="scientific">Brevibacillus choshinensis</name>
    <dbReference type="NCBI Taxonomy" id="54911"/>
    <lineage>
        <taxon>Bacteria</taxon>
        <taxon>Bacillati</taxon>
        <taxon>Bacillota</taxon>
        <taxon>Bacilli</taxon>
        <taxon>Bacillales</taxon>
        <taxon>Paenibacillaceae</taxon>
        <taxon>Brevibacillus</taxon>
    </lineage>
</organism>
<dbReference type="InterPro" id="IPR010559">
    <property type="entry name" value="Sig_transdc_His_kin_internal"/>
</dbReference>
<keyword evidence="3 9" id="KW-0597">Phosphoprotein</keyword>
<feature type="domain" description="Histidine kinase" evidence="11">
    <location>
        <begin position="922"/>
        <end position="1022"/>
    </location>
</feature>
<keyword evidence="10" id="KW-1133">Transmembrane helix</keyword>
<dbReference type="EMBL" id="CP069127">
    <property type="protein sequence ID" value="QRG66286.1"/>
    <property type="molecule type" value="Genomic_DNA"/>
</dbReference>
<dbReference type="InterPro" id="IPR001789">
    <property type="entry name" value="Sig_transdc_resp-reg_receiver"/>
</dbReference>
<protein>
    <recommendedName>
        <fullName evidence="2">histidine kinase</fullName>
        <ecNumber evidence="2">2.7.13.3</ecNumber>
    </recommendedName>
</protein>
<dbReference type="PRINTS" id="PR00344">
    <property type="entry name" value="BCTRLSENSOR"/>
</dbReference>
<keyword evidence="14" id="KW-1185">Reference proteome</keyword>
<keyword evidence="6" id="KW-0418">Kinase</keyword>
<dbReference type="InterPro" id="IPR003661">
    <property type="entry name" value="HisK_dim/P_dom"/>
</dbReference>
<dbReference type="InterPro" id="IPR011623">
    <property type="entry name" value="7TMR_DISM_rcpt_extracell_dom1"/>
</dbReference>
<dbReference type="InterPro" id="IPR008979">
    <property type="entry name" value="Galactose-bd-like_sf"/>
</dbReference>
<dbReference type="Gene3D" id="3.30.565.10">
    <property type="entry name" value="Histidine kinase-like ATPase, C-terminal domain"/>
    <property type="match status" value="2"/>
</dbReference>
<evidence type="ECO:0000256" key="4">
    <source>
        <dbReference type="ARBA" id="ARBA00022679"/>
    </source>
</evidence>
<dbReference type="PANTHER" id="PTHR43547:SF2">
    <property type="entry name" value="HYBRID SIGNAL TRANSDUCTION HISTIDINE KINASE C"/>
    <property type="match status" value="1"/>
</dbReference>
<dbReference type="InterPro" id="IPR005467">
    <property type="entry name" value="His_kinase_dom"/>
</dbReference>
<evidence type="ECO:0000259" key="12">
    <source>
        <dbReference type="PROSITE" id="PS50110"/>
    </source>
</evidence>
<feature type="transmembrane region" description="Helical" evidence="10">
    <location>
        <begin position="304"/>
        <end position="324"/>
    </location>
</feature>
<reference evidence="13 14" key="1">
    <citation type="submission" date="2021-01" db="EMBL/GenBank/DDBJ databases">
        <title>Identification of strong promoters based on the transcriptome of Brevibacillus choshinensis.</title>
        <authorList>
            <person name="Yao D."/>
            <person name="Zhang K."/>
            <person name="Wu J."/>
        </authorList>
    </citation>
    <scope>NUCLEOTIDE SEQUENCE [LARGE SCALE GENOMIC DNA]</scope>
    <source>
        <strain evidence="13 14">HPD31-SP3</strain>
    </source>
</reference>
<sequence>MKKKTFLIVLLFLIAITGIRLSVLSILKPIDQPFAVNGKLDLRGFPIPEKDVLHLNGEWEFFPSQLVKPGMGAMNSIADKTNIQVPGAWEGAFSGNHDQTFLYGTYRLQIILDKAVEQTLQLKMSEIRTASAVYINGHLAGSSGHPSERVGRHLAKNVPYSILIPPKSSAIEVMIHVSNHAGEGGITQPIYFGTLEAVNQHSLLSMSLQFLLSIVFIVHAAYAVMLYFLGAANRSLLYFSLLILSAIVSVLTVDEKLLLIWFDFPYELTVKIAILSYIGVASFLPPFLYFLFPEYGNLRVIRWFGVFCLVYGTFIILAPSVYAARFALKFLGLFLLGSIVISVYILQSAFRKEKDVIYLLLACTSLAVNIIWTSAKNRLGFEMMHYPFDLIIAIFCFAGFWFKRFFRANTQATQLAEKLQLADKQKDEFLVNTSHELRNPLHGIINITQSVLDDRSTPVSEEHRKRLEIQITVARRMALMLNDLLDVTRLREKTVSLQIRSIRLQSIVTGVLELLRFMLDGKPLQLHIDIAENFPAVKADENRLIQILFNLLHNAIKFTEKGHITIHASIENERASIQVADTGIGMDKETQQRIFFPYEQGHTEMTMYVGGFGLGLSITKQLVELHSGTISVKSSPGEGTIFTFTLPLSGAEALPSETELLPAASSYGGEAAATKYLLADEAMSESTVVATNKPNILMVDDDPINLKILVDILGTVPYSISTATSAAEALAKLEFGHFDLIVSDVMMPHISGYELTRIIRERYAISELPILLLTARNRPEDIFAGFQSGANDYVTKPVDSMELRSRVRALTTLKLSIEERLRIEAAFLQAQIQPHFLFNTLNSIASLGTMDTSRMLSLLEEFSQYLRISFDFQNSERVIPLERELALVRSYLYIEKERYGERIDIHWKLDSGISISLPPLSIQTLVENALHHGILKRASGGRIDIHITDKGDSIEVCICDNGVGMSEEKQNQVFEKQAGAAAKGIGLRNTDRRLKQLYGTGLRMDSFPGQGTAVSFHIPKKE</sequence>
<dbReference type="Gene3D" id="1.10.287.130">
    <property type="match status" value="1"/>
</dbReference>
<dbReference type="Gene3D" id="3.40.50.2300">
    <property type="match status" value="1"/>
</dbReference>
<dbReference type="SUPFAM" id="SSF49785">
    <property type="entry name" value="Galactose-binding domain-like"/>
    <property type="match status" value="1"/>
</dbReference>
<dbReference type="Pfam" id="PF00072">
    <property type="entry name" value="Response_reg"/>
    <property type="match status" value="1"/>
</dbReference>
<feature type="transmembrane region" description="Helical" evidence="10">
    <location>
        <begin position="210"/>
        <end position="229"/>
    </location>
</feature>
<dbReference type="SMART" id="SM00387">
    <property type="entry name" value="HATPase_c"/>
    <property type="match status" value="2"/>
</dbReference>
<keyword evidence="8" id="KW-0902">Two-component regulatory system</keyword>
<dbReference type="Pfam" id="PF00512">
    <property type="entry name" value="HisKA"/>
    <property type="match status" value="1"/>
</dbReference>
<dbReference type="SUPFAM" id="SSF55874">
    <property type="entry name" value="ATPase domain of HSP90 chaperone/DNA topoisomerase II/histidine kinase"/>
    <property type="match status" value="2"/>
</dbReference>
<dbReference type="PROSITE" id="PS50109">
    <property type="entry name" value="HIS_KIN"/>
    <property type="match status" value="2"/>
</dbReference>
<gene>
    <name evidence="13" type="ORF">JNE38_22480</name>
</gene>
<feature type="domain" description="Response regulatory" evidence="12">
    <location>
        <begin position="695"/>
        <end position="811"/>
    </location>
</feature>
<dbReference type="SMART" id="SM00448">
    <property type="entry name" value="REC"/>
    <property type="match status" value="1"/>
</dbReference>
<dbReference type="InterPro" id="IPR011006">
    <property type="entry name" value="CheY-like_superfamily"/>
</dbReference>
<evidence type="ECO:0000313" key="13">
    <source>
        <dbReference type="EMBL" id="QRG66286.1"/>
    </source>
</evidence>
<evidence type="ECO:0000256" key="8">
    <source>
        <dbReference type="ARBA" id="ARBA00023012"/>
    </source>
</evidence>
<keyword evidence="4" id="KW-0808">Transferase</keyword>
<evidence type="ECO:0000256" key="2">
    <source>
        <dbReference type="ARBA" id="ARBA00012438"/>
    </source>
</evidence>
<feature type="transmembrane region" description="Helical" evidence="10">
    <location>
        <begin position="330"/>
        <end position="349"/>
    </location>
</feature>
<dbReference type="SUPFAM" id="SSF52172">
    <property type="entry name" value="CheY-like"/>
    <property type="match status" value="1"/>
</dbReference>
<feature type="domain" description="Histidine kinase" evidence="11">
    <location>
        <begin position="432"/>
        <end position="650"/>
    </location>
</feature>
<evidence type="ECO:0000259" key="11">
    <source>
        <dbReference type="PROSITE" id="PS50109"/>
    </source>
</evidence>
<dbReference type="Proteomes" id="UP000596248">
    <property type="component" value="Chromosome"/>
</dbReference>
<evidence type="ECO:0000256" key="7">
    <source>
        <dbReference type="ARBA" id="ARBA00022840"/>
    </source>
</evidence>
<dbReference type="InterPro" id="IPR036097">
    <property type="entry name" value="HisK_dim/P_sf"/>
</dbReference>
<evidence type="ECO:0000256" key="3">
    <source>
        <dbReference type="ARBA" id="ARBA00022553"/>
    </source>
</evidence>
<evidence type="ECO:0000256" key="1">
    <source>
        <dbReference type="ARBA" id="ARBA00000085"/>
    </source>
</evidence>
<dbReference type="SUPFAM" id="SSF47384">
    <property type="entry name" value="Homodimeric domain of signal transducing histidine kinase"/>
    <property type="match status" value="1"/>
</dbReference>
<dbReference type="RefSeq" id="WP_203353352.1">
    <property type="nucleotide sequence ID" value="NZ_CP069127.1"/>
</dbReference>
<evidence type="ECO:0000313" key="14">
    <source>
        <dbReference type="Proteomes" id="UP000596248"/>
    </source>
</evidence>
<dbReference type="EC" id="2.7.13.3" evidence="2"/>
<keyword evidence="10" id="KW-0472">Membrane</keyword>
<keyword evidence="7" id="KW-0067">ATP-binding</keyword>
<dbReference type="PANTHER" id="PTHR43547">
    <property type="entry name" value="TWO-COMPONENT HISTIDINE KINASE"/>
    <property type="match status" value="1"/>
</dbReference>
<evidence type="ECO:0000256" key="5">
    <source>
        <dbReference type="ARBA" id="ARBA00022741"/>
    </source>
</evidence>
<dbReference type="Gene3D" id="2.60.120.260">
    <property type="entry name" value="Galactose-binding domain-like"/>
    <property type="match status" value="1"/>
</dbReference>
<dbReference type="Pfam" id="PF02518">
    <property type="entry name" value="HATPase_c"/>
    <property type="match status" value="2"/>
</dbReference>
<proteinExistence type="predicted"/>
<keyword evidence="5" id="KW-0547">Nucleotide-binding</keyword>
<name>A0ABX7FJ81_BRECH</name>
<feature type="transmembrane region" description="Helical" evidence="10">
    <location>
        <begin position="273"/>
        <end position="292"/>
    </location>
</feature>
<dbReference type="Pfam" id="PF07695">
    <property type="entry name" value="7TMR-DISM_7TM"/>
    <property type="match status" value="1"/>
</dbReference>